<evidence type="ECO:0000259" key="3">
    <source>
        <dbReference type="PROSITE" id="PS51464"/>
    </source>
</evidence>
<organism evidence="4 5">
    <name type="scientific">Candidatus Woesebacteria bacterium RIFOXYB1_FULL_41_13</name>
    <dbReference type="NCBI Taxonomy" id="1802540"/>
    <lineage>
        <taxon>Bacteria</taxon>
        <taxon>Candidatus Woeseibacteriota</taxon>
    </lineage>
</organism>
<dbReference type="GO" id="GO:0097367">
    <property type="term" value="F:carbohydrate derivative binding"/>
    <property type="evidence" value="ECO:0007669"/>
    <property type="project" value="InterPro"/>
</dbReference>
<dbReference type="InterPro" id="IPR046348">
    <property type="entry name" value="SIS_dom_sf"/>
</dbReference>
<name>A0A1F8CW21_9BACT</name>
<comment type="caution">
    <text evidence="4">The sequence shown here is derived from an EMBL/GenBank/DDBJ whole genome shotgun (WGS) entry which is preliminary data.</text>
</comment>
<dbReference type="GO" id="GO:0004476">
    <property type="term" value="F:mannose-6-phosphate isomerase activity"/>
    <property type="evidence" value="ECO:0007669"/>
    <property type="project" value="InterPro"/>
</dbReference>
<protein>
    <recommendedName>
        <fullName evidence="3">SIS domain-containing protein</fullName>
    </recommendedName>
</protein>
<feature type="domain" description="SIS" evidence="3">
    <location>
        <begin position="37"/>
        <end position="186"/>
    </location>
</feature>
<dbReference type="AlphaFoldDB" id="A0A1F8CW21"/>
<dbReference type="Pfam" id="PF10432">
    <property type="entry name" value="bact-PGI_C"/>
    <property type="match status" value="1"/>
</dbReference>
<dbReference type="PROSITE" id="PS51464">
    <property type="entry name" value="SIS"/>
    <property type="match status" value="1"/>
</dbReference>
<evidence type="ECO:0000313" key="5">
    <source>
        <dbReference type="Proteomes" id="UP000178937"/>
    </source>
</evidence>
<gene>
    <name evidence="4" type="ORF">A2393_01365</name>
</gene>
<sequence length="347" mass="37853">MDLSNIENFRQLDSMGVMEALTLFPEQIKTTWTQAQSANIPQIPCKKVVVTGMGGSSNAAKLIQGLFEEDLKIPFAVHNDYDLPAWVDTETLVIANSYSGNTEETLSGIEIAKKLGANILGIATGGKIGEMVTSGEIHGVIISPGASNPPNFPKTGLGVSLGGLLGALNKAGILSISEEVLLASLKELSDIRDSWDAAEMGKWLHGGLPVLFGGRPLIGALNAGRNAMCEISRNYTQFYDFPEVNHVLIEATQMPELVKNNRYLFMESNFNNQRVTLRYAVTKKVLAEQGLSFQTYTLRGKTKLTQSLELPHYCAWLAFYLSMLDGVDPGPEPWILKLKGELSQPVH</sequence>
<proteinExistence type="inferred from homology"/>
<reference evidence="4 5" key="1">
    <citation type="journal article" date="2016" name="Nat. Commun.">
        <title>Thousands of microbial genomes shed light on interconnected biogeochemical processes in an aquifer system.</title>
        <authorList>
            <person name="Anantharaman K."/>
            <person name="Brown C.T."/>
            <person name="Hug L.A."/>
            <person name="Sharon I."/>
            <person name="Castelle C.J."/>
            <person name="Probst A.J."/>
            <person name="Thomas B.C."/>
            <person name="Singh A."/>
            <person name="Wilkins M.J."/>
            <person name="Karaoz U."/>
            <person name="Brodie E.L."/>
            <person name="Williams K.H."/>
            <person name="Hubbard S.S."/>
            <person name="Banfield J.F."/>
        </authorList>
    </citation>
    <scope>NUCLEOTIDE SEQUENCE [LARGE SCALE GENOMIC DNA]</scope>
</reference>
<accession>A0A1F8CW21</accession>
<dbReference type="GO" id="GO:0004347">
    <property type="term" value="F:glucose-6-phosphate isomerase activity"/>
    <property type="evidence" value="ECO:0007669"/>
    <property type="project" value="InterPro"/>
</dbReference>
<keyword evidence="2" id="KW-0413">Isomerase</keyword>
<dbReference type="InterPro" id="IPR001347">
    <property type="entry name" value="SIS_dom"/>
</dbReference>
<dbReference type="SUPFAM" id="SSF53697">
    <property type="entry name" value="SIS domain"/>
    <property type="match status" value="1"/>
</dbReference>
<dbReference type="Gene3D" id="3.40.50.10490">
    <property type="entry name" value="Glucose-6-phosphate isomerase like protein, domain 1"/>
    <property type="match status" value="2"/>
</dbReference>
<dbReference type="Proteomes" id="UP000178937">
    <property type="component" value="Unassembled WGS sequence"/>
</dbReference>
<evidence type="ECO:0000256" key="1">
    <source>
        <dbReference type="ARBA" id="ARBA00010523"/>
    </source>
</evidence>
<dbReference type="InterPro" id="IPR019490">
    <property type="entry name" value="Glu6P/Mann6P_isomerase_C"/>
</dbReference>
<dbReference type="GO" id="GO:1901135">
    <property type="term" value="P:carbohydrate derivative metabolic process"/>
    <property type="evidence" value="ECO:0007669"/>
    <property type="project" value="InterPro"/>
</dbReference>
<evidence type="ECO:0000313" key="4">
    <source>
        <dbReference type="EMBL" id="OGM80482.1"/>
    </source>
</evidence>
<comment type="similarity">
    <text evidence="1">Belongs to the PGI/PMI family.</text>
</comment>
<dbReference type="STRING" id="1802540.A2393_01365"/>
<dbReference type="EMBL" id="MGIA01000031">
    <property type="protein sequence ID" value="OGM80482.1"/>
    <property type="molecule type" value="Genomic_DNA"/>
</dbReference>
<dbReference type="Pfam" id="PF01380">
    <property type="entry name" value="SIS"/>
    <property type="match status" value="1"/>
</dbReference>
<evidence type="ECO:0000256" key="2">
    <source>
        <dbReference type="ARBA" id="ARBA00023235"/>
    </source>
</evidence>
<dbReference type="GO" id="GO:0005975">
    <property type="term" value="P:carbohydrate metabolic process"/>
    <property type="evidence" value="ECO:0007669"/>
    <property type="project" value="InterPro"/>
</dbReference>